<evidence type="ECO:0000256" key="1">
    <source>
        <dbReference type="ARBA" id="ARBA00023319"/>
    </source>
</evidence>
<dbReference type="Gene3D" id="2.60.40.10">
    <property type="entry name" value="Immunoglobulins"/>
    <property type="match status" value="1"/>
</dbReference>
<protein>
    <recommendedName>
        <fullName evidence="3">Ig-like domain-containing protein</fullName>
    </recommendedName>
</protein>
<keyword evidence="2" id="KW-0732">Signal</keyword>
<dbReference type="SMART" id="SM00408">
    <property type="entry name" value="IGc2"/>
    <property type="match status" value="1"/>
</dbReference>
<reference evidence="4 5" key="1">
    <citation type="journal article" date="2019" name="Sci. Rep.">
        <title>Orb-weaving spider Araneus ventricosus genome elucidates the spidroin gene catalogue.</title>
        <authorList>
            <person name="Kono N."/>
            <person name="Nakamura H."/>
            <person name="Ohtoshi R."/>
            <person name="Moran D.A.P."/>
            <person name="Shinohara A."/>
            <person name="Yoshida Y."/>
            <person name="Fujiwara M."/>
            <person name="Mori M."/>
            <person name="Tomita M."/>
            <person name="Arakawa K."/>
        </authorList>
    </citation>
    <scope>NUCLEOTIDE SEQUENCE [LARGE SCALE GENOMIC DNA]</scope>
</reference>
<dbReference type="Pfam" id="PF07679">
    <property type="entry name" value="I-set"/>
    <property type="match status" value="1"/>
</dbReference>
<dbReference type="InterPro" id="IPR003598">
    <property type="entry name" value="Ig_sub2"/>
</dbReference>
<feature type="signal peptide" evidence="2">
    <location>
        <begin position="1"/>
        <end position="20"/>
    </location>
</feature>
<sequence>MIPIYLAALLVCFLSSKALAGAPEIGPFLFPRQLNAGMRASVQCAVTIGDPPFEFTWFKDGQKLVESSGVSTRKIDDFTSNLVISKVEAGSNGNYTCKVSNSAGFDHKSAVLSVKGIRLFVYFFLRHKQ</sequence>
<evidence type="ECO:0000256" key="2">
    <source>
        <dbReference type="SAM" id="SignalP"/>
    </source>
</evidence>
<dbReference type="GO" id="GO:0007156">
    <property type="term" value="P:homophilic cell adhesion via plasma membrane adhesion molecules"/>
    <property type="evidence" value="ECO:0007669"/>
    <property type="project" value="TreeGrafter"/>
</dbReference>
<feature type="chain" id="PRO_5021325147" description="Ig-like domain-containing protein" evidence="2">
    <location>
        <begin position="21"/>
        <end position="129"/>
    </location>
</feature>
<proteinExistence type="predicted"/>
<dbReference type="GO" id="GO:0005886">
    <property type="term" value="C:plasma membrane"/>
    <property type="evidence" value="ECO:0007669"/>
    <property type="project" value="TreeGrafter"/>
</dbReference>
<dbReference type="GO" id="GO:0070593">
    <property type="term" value="P:dendrite self-avoidance"/>
    <property type="evidence" value="ECO:0007669"/>
    <property type="project" value="TreeGrafter"/>
</dbReference>
<evidence type="ECO:0000313" key="4">
    <source>
        <dbReference type="EMBL" id="GBM32189.1"/>
    </source>
</evidence>
<dbReference type="InterPro" id="IPR007110">
    <property type="entry name" value="Ig-like_dom"/>
</dbReference>
<dbReference type="SUPFAM" id="SSF48726">
    <property type="entry name" value="Immunoglobulin"/>
    <property type="match status" value="1"/>
</dbReference>
<keyword evidence="1" id="KW-0393">Immunoglobulin domain</keyword>
<dbReference type="GO" id="GO:0098632">
    <property type="term" value="F:cell-cell adhesion mediator activity"/>
    <property type="evidence" value="ECO:0007669"/>
    <property type="project" value="TreeGrafter"/>
</dbReference>
<keyword evidence="5" id="KW-1185">Reference proteome</keyword>
<dbReference type="Proteomes" id="UP000499080">
    <property type="component" value="Unassembled WGS sequence"/>
</dbReference>
<dbReference type="PANTHER" id="PTHR10075">
    <property type="entry name" value="BASIGIN RELATED"/>
    <property type="match status" value="1"/>
</dbReference>
<dbReference type="InterPro" id="IPR036179">
    <property type="entry name" value="Ig-like_dom_sf"/>
</dbReference>
<dbReference type="PROSITE" id="PS50835">
    <property type="entry name" value="IG_LIKE"/>
    <property type="match status" value="1"/>
</dbReference>
<dbReference type="EMBL" id="BGPR01000700">
    <property type="protein sequence ID" value="GBM32189.1"/>
    <property type="molecule type" value="Genomic_DNA"/>
</dbReference>
<evidence type="ECO:0000259" key="3">
    <source>
        <dbReference type="PROSITE" id="PS50835"/>
    </source>
</evidence>
<feature type="domain" description="Ig-like" evidence="3">
    <location>
        <begin position="23"/>
        <end position="113"/>
    </location>
</feature>
<gene>
    <name evidence="4" type="ORF">AVEN_136735_1</name>
</gene>
<dbReference type="SMART" id="SM00409">
    <property type="entry name" value="IG"/>
    <property type="match status" value="1"/>
</dbReference>
<dbReference type="AlphaFoldDB" id="A0A4Y2EV58"/>
<accession>A0A4Y2EV58</accession>
<evidence type="ECO:0000313" key="5">
    <source>
        <dbReference type="Proteomes" id="UP000499080"/>
    </source>
</evidence>
<dbReference type="InterPro" id="IPR003599">
    <property type="entry name" value="Ig_sub"/>
</dbReference>
<dbReference type="InterPro" id="IPR013783">
    <property type="entry name" value="Ig-like_fold"/>
</dbReference>
<organism evidence="4 5">
    <name type="scientific">Araneus ventricosus</name>
    <name type="common">Orbweaver spider</name>
    <name type="synonym">Epeira ventricosa</name>
    <dbReference type="NCBI Taxonomy" id="182803"/>
    <lineage>
        <taxon>Eukaryota</taxon>
        <taxon>Metazoa</taxon>
        <taxon>Ecdysozoa</taxon>
        <taxon>Arthropoda</taxon>
        <taxon>Chelicerata</taxon>
        <taxon>Arachnida</taxon>
        <taxon>Araneae</taxon>
        <taxon>Araneomorphae</taxon>
        <taxon>Entelegynae</taxon>
        <taxon>Araneoidea</taxon>
        <taxon>Araneidae</taxon>
        <taxon>Araneus</taxon>
    </lineage>
</organism>
<dbReference type="FunFam" id="2.60.40.10:FF:000333">
    <property type="entry name" value="Down syndrome cell adhesion molecule"/>
    <property type="match status" value="1"/>
</dbReference>
<dbReference type="GO" id="GO:0007411">
    <property type="term" value="P:axon guidance"/>
    <property type="evidence" value="ECO:0007669"/>
    <property type="project" value="TreeGrafter"/>
</dbReference>
<dbReference type="OrthoDB" id="6433354at2759"/>
<comment type="caution">
    <text evidence="4">The sequence shown here is derived from an EMBL/GenBank/DDBJ whole genome shotgun (WGS) entry which is preliminary data.</text>
</comment>
<dbReference type="PANTHER" id="PTHR10075:SF14">
    <property type="entry name" value="CELL ADHESION MOLECULE DSCAM2-RELATED"/>
    <property type="match status" value="1"/>
</dbReference>
<name>A0A4Y2EV58_ARAVE</name>
<dbReference type="InterPro" id="IPR013098">
    <property type="entry name" value="Ig_I-set"/>
</dbReference>
<dbReference type="GO" id="GO:0030424">
    <property type="term" value="C:axon"/>
    <property type="evidence" value="ECO:0007669"/>
    <property type="project" value="TreeGrafter"/>
</dbReference>